<evidence type="ECO:0000313" key="5">
    <source>
        <dbReference type="Proteomes" id="UP000612585"/>
    </source>
</evidence>
<dbReference type="AlphaFoldDB" id="A0A8J4E0K3"/>
<dbReference type="Proteomes" id="UP000612585">
    <property type="component" value="Unassembled WGS sequence"/>
</dbReference>
<dbReference type="CDD" id="cd03137">
    <property type="entry name" value="GATase1_AraC_1"/>
    <property type="match status" value="1"/>
</dbReference>
<keyword evidence="1" id="KW-0805">Transcription regulation</keyword>
<dbReference type="SUPFAM" id="SSF46689">
    <property type="entry name" value="Homeodomain-like"/>
    <property type="match status" value="2"/>
</dbReference>
<dbReference type="PANTHER" id="PTHR43130:SF3">
    <property type="entry name" value="HTH-TYPE TRANSCRIPTIONAL REGULATOR RV1931C"/>
    <property type="match status" value="1"/>
</dbReference>
<dbReference type="Gene3D" id="1.10.10.60">
    <property type="entry name" value="Homeodomain-like"/>
    <property type="match status" value="1"/>
</dbReference>
<dbReference type="PANTHER" id="PTHR43130">
    <property type="entry name" value="ARAC-FAMILY TRANSCRIPTIONAL REGULATOR"/>
    <property type="match status" value="1"/>
</dbReference>
<evidence type="ECO:0000313" key="4">
    <source>
        <dbReference type="EMBL" id="GIJ57805.1"/>
    </source>
</evidence>
<dbReference type="InterPro" id="IPR052158">
    <property type="entry name" value="INH-QAR"/>
</dbReference>
<dbReference type="RefSeq" id="WP_203997522.1">
    <property type="nucleotide sequence ID" value="NZ_BOPG01000033.1"/>
</dbReference>
<dbReference type="Gene3D" id="3.40.50.880">
    <property type="match status" value="1"/>
</dbReference>
<dbReference type="Pfam" id="PF01965">
    <property type="entry name" value="DJ-1_PfpI"/>
    <property type="match status" value="1"/>
</dbReference>
<dbReference type="Pfam" id="PF12833">
    <property type="entry name" value="HTH_18"/>
    <property type="match status" value="1"/>
</dbReference>
<proteinExistence type="predicted"/>
<evidence type="ECO:0000256" key="1">
    <source>
        <dbReference type="ARBA" id="ARBA00023015"/>
    </source>
</evidence>
<dbReference type="GO" id="GO:0003700">
    <property type="term" value="F:DNA-binding transcription factor activity"/>
    <property type="evidence" value="ECO:0007669"/>
    <property type="project" value="InterPro"/>
</dbReference>
<sequence length="323" mass="34495">MHRIAVVAVPPVTTFDLSIPELIFGAVEVGGRPAYEVRICTAEPGVLPGSGSLAVIVHDGLDVVSAADTVMVTGTSARDGLDPRVPAALRGAAAAGKRIASICTGAFVLAAAGLLDGRRATTYWAQSADFRRRYPAVRLEPDVLFVEDGPLLTSAGLAAGIDLCLHMIRADHGAAVANAVARRAVVAPVRPGGQAQFIETPLPPERGTSLAGTRAWVLGHLDDPLTLTDLARHARTSVRTLTRRFRTETGLSPLQWLLHQRIDRARELLEATDLPMDLVARRSGLGSADSLRQHVLRRTGLTPTAYRRSFTRMPARPAARERG</sequence>
<dbReference type="InterPro" id="IPR002818">
    <property type="entry name" value="DJ-1/PfpI"/>
</dbReference>
<dbReference type="EMBL" id="BOPG01000033">
    <property type="protein sequence ID" value="GIJ57805.1"/>
    <property type="molecule type" value="Genomic_DNA"/>
</dbReference>
<dbReference type="SMART" id="SM00342">
    <property type="entry name" value="HTH_ARAC"/>
    <property type="match status" value="1"/>
</dbReference>
<keyword evidence="2" id="KW-0804">Transcription</keyword>
<comment type="caution">
    <text evidence="4">The sequence shown here is derived from an EMBL/GenBank/DDBJ whole genome shotgun (WGS) entry which is preliminary data.</text>
</comment>
<dbReference type="SUPFAM" id="SSF52317">
    <property type="entry name" value="Class I glutamine amidotransferase-like"/>
    <property type="match status" value="1"/>
</dbReference>
<dbReference type="GO" id="GO:0043565">
    <property type="term" value="F:sequence-specific DNA binding"/>
    <property type="evidence" value="ECO:0007669"/>
    <property type="project" value="InterPro"/>
</dbReference>
<dbReference type="InterPro" id="IPR009057">
    <property type="entry name" value="Homeodomain-like_sf"/>
</dbReference>
<dbReference type="PROSITE" id="PS01124">
    <property type="entry name" value="HTH_ARAC_FAMILY_2"/>
    <property type="match status" value="1"/>
</dbReference>
<keyword evidence="5" id="KW-1185">Reference proteome</keyword>
<dbReference type="InterPro" id="IPR018060">
    <property type="entry name" value="HTH_AraC"/>
</dbReference>
<dbReference type="InterPro" id="IPR029062">
    <property type="entry name" value="Class_I_gatase-like"/>
</dbReference>
<accession>A0A8J4E0K3</accession>
<organism evidence="4 5">
    <name type="scientific">Virgisporangium aurantiacum</name>
    <dbReference type="NCBI Taxonomy" id="175570"/>
    <lineage>
        <taxon>Bacteria</taxon>
        <taxon>Bacillati</taxon>
        <taxon>Actinomycetota</taxon>
        <taxon>Actinomycetes</taxon>
        <taxon>Micromonosporales</taxon>
        <taxon>Micromonosporaceae</taxon>
        <taxon>Virgisporangium</taxon>
    </lineage>
</organism>
<evidence type="ECO:0000259" key="3">
    <source>
        <dbReference type="PROSITE" id="PS01124"/>
    </source>
</evidence>
<protein>
    <submittedName>
        <fullName evidence="4">AraC family transcriptional regulator</fullName>
    </submittedName>
</protein>
<gene>
    <name evidence="4" type="ORF">Vau01_053210</name>
</gene>
<evidence type="ECO:0000256" key="2">
    <source>
        <dbReference type="ARBA" id="ARBA00023163"/>
    </source>
</evidence>
<feature type="domain" description="HTH araC/xylS-type" evidence="3">
    <location>
        <begin position="211"/>
        <end position="309"/>
    </location>
</feature>
<name>A0A8J4E0K3_9ACTN</name>
<reference evidence="4" key="1">
    <citation type="submission" date="2021-01" db="EMBL/GenBank/DDBJ databases">
        <title>Whole genome shotgun sequence of Virgisporangium aurantiacum NBRC 16421.</title>
        <authorList>
            <person name="Komaki H."/>
            <person name="Tamura T."/>
        </authorList>
    </citation>
    <scope>NUCLEOTIDE SEQUENCE</scope>
    <source>
        <strain evidence="4">NBRC 16421</strain>
    </source>
</reference>